<evidence type="ECO:0000256" key="5">
    <source>
        <dbReference type="ARBA" id="ARBA00023136"/>
    </source>
</evidence>
<feature type="transmembrane region" description="Helical" evidence="9">
    <location>
        <begin position="31"/>
        <end position="56"/>
    </location>
</feature>
<dbReference type="InterPro" id="IPR000276">
    <property type="entry name" value="GPCR_Rhodpsn"/>
</dbReference>
<name>A0AAN8JM28_PATCE</name>
<feature type="transmembrane region" description="Helical" evidence="9">
    <location>
        <begin position="68"/>
        <end position="88"/>
    </location>
</feature>
<feature type="domain" description="G-protein coupled receptors family 1 profile" evidence="10">
    <location>
        <begin position="48"/>
        <end position="322"/>
    </location>
</feature>
<proteinExistence type="inferred from homology"/>
<dbReference type="PANTHER" id="PTHR24243">
    <property type="entry name" value="G-PROTEIN COUPLED RECEPTOR"/>
    <property type="match status" value="1"/>
</dbReference>
<dbReference type="Gene3D" id="1.20.1070.10">
    <property type="entry name" value="Rhodopsin 7-helix transmembrane proteins"/>
    <property type="match status" value="1"/>
</dbReference>
<keyword evidence="7 8" id="KW-0807">Transducer</keyword>
<evidence type="ECO:0000256" key="9">
    <source>
        <dbReference type="SAM" id="Phobius"/>
    </source>
</evidence>
<reference evidence="11 12" key="1">
    <citation type="submission" date="2024-01" db="EMBL/GenBank/DDBJ databases">
        <title>The genome of the rayed Mediterranean limpet Patella caerulea (Linnaeus, 1758).</title>
        <authorList>
            <person name="Anh-Thu Weber A."/>
            <person name="Halstead-Nussloch G."/>
        </authorList>
    </citation>
    <scope>NUCLEOTIDE SEQUENCE [LARGE SCALE GENOMIC DNA]</scope>
    <source>
        <strain evidence="11">AATW-2023a</strain>
        <tissue evidence="11">Whole specimen</tissue>
    </source>
</reference>
<dbReference type="PANTHER" id="PTHR24243:SF224">
    <property type="entry name" value="G-PROTEIN COUPLED RECEPTOR 19-RELATED"/>
    <property type="match status" value="1"/>
</dbReference>
<dbReference type="SUPFAM" id="SSF81321">
    <property type="entry name" value="Family A G protein-coupled receptor-like"/>
    <property type="match status" value="1"/>
</dbReference>
<evidence type="ECO:0000256" key="6">
    <source>
        <dbReference type="ARBA" id="ARBA00023170"/>
    </source>
</evidence>
<sequence>MNSTSTSNISYTEEEINSYLDQLSYESRHRYLPAIIFVSILGLIGFVGNTLVLIVYYKLFKPKASRSFILCVAFFDLATNVIAIPNEIIELSFRYSFPTEGLCVFINFMRNSTAYGSTLSLALICIERYNKICRPLKRQIETRTARKLVIACVTSTIILGIPTIFQFKVNVVETDHFGILGRVCEPSGDLKDSILPFIHSFVQLISCILFETLFIVLYSLIGFTIYKQRKFRQQFQLNAVVETPKGMTPATGRKNVIKRHKTTFMLMIITATYVLSFLPVIILNTVDTALQFKETLNGAKFISYIIFVRLFYINAAVNPIVFGFMDERVRDGLMDLFKIKHK</sequence>
<dbReference type="PRINTS" id="PR00237">
    <property type="entry name" value="GPCRRHODOPSN"/>
</dbReference>
<keyword evidence="5 9" id="KW-0472">Membrane</keyword>
<feature type="transmembrane region" description="Helical" evidence="9">
    <location>
        <begin position="201"/>
        <end position="226"/>
    </location>
</feature>
<dbReference type="CDD" id="cd00637">
    <property type="entry name" value="7tm_classA_rhodopsin-like"/>
    <property type="match status" value="1"/>
</dbReference>
<dbReference type="Proteomes" id="UP001347796">
    <property type="component" value="Unassembled WGS sequence"/>
</dbReference>
<dbReference type="InterPro" id="IPR017452">
    <property type="entry name" value="GPCR_Rhodpsn_7TM"/>
</dbReference>
<evidence type="ECO:0000313" key="11">
    <source>
        <dbReference type="EMBL" id="KAK6180452.1"/>
    </source>
</evidence>
<organism evidence="11 12">
    <name type="scientific">Patella caerulea</name>
    <name type="common">Rayed Mediterranean limpet</name>
    <dbReference type="NCBI Taxonomy" id="87958"/>
    <lineage>
        <taxon>Eukaryota</taxon>
        <taxon>Metazoa</taxon>
        <taxon>Spiralia</taxon>
        <taxon>Lophotrochozoa</taxon>
        <taxon>Mollusca</taxon>
        <taxon>Gastropoda</taxon>
        <taxon>Patellogastropoda</taxon>
        <taxon>Patelloidea</taxon>
        <taxon>Patellidae</taxon>
        <taxon>Patella</taxon>
    </lineage>
</organism>
<evidence type="ECO:0000256" key="4">
    <source>
        <dbReference type="ARBA" id="ARBA00023040"/>
    </source>
</evidence>
<keyword evidence="12" id="KW-1185">Reference proteome</keyword>
<protein>
    <recommendedName>
        <fullName evidence="10">G-protein coupled receptors family 1 profile domain-containing protein</fullName>
    </recommendedName>
</protein>
<comment type="caution">
    <text evidence="11">The sequence shown here is derived from an EMBL/GenBank/DDBJ whole genome shotgun (WGS) entry which is preliminary data.</text>
</comment>
<evidence type="ECO:0000256" key="3">
    <source>
        <dbReference type="ARBA" id="ARBA00022989"/>
    </source>
</evidence>
<evidence type="ECO:0000256" key="1">
    <source>
        <dbReference type="ARBA" id="ARBA00004141"/>
    </source>
</evidence>
<evidence type="ECO:0000256" key="7">
    <source>
        <dbReference type="ARBA" id="ARBA00023224"/>
    </source>
</evidence>
<evidence type="ECO:0000256" key="2">
    <source>
        <dbReference type="ARBA" id="ARBA00022692"/>
    </source>
</evidence>
<accession>A0AAN8JM28</accession>
<dbReference type="PROSITE" id="PS50262">
    <property type="entry name" value="G_PROTEIN_RECEP_F1_2"/>
    <property type="match status" value="1"/>
</dbReference>
<dbReference type="PROSITE" id="PS00237">
    <property type="entry name" value="G_PROTEIN_RECEP_F1_1"/>
    <property type="match status" value="1"/>
</dbReference>
<dbReference type="GO" id="GO:0005886">
    <property type="term" value="C:plasma membrane"/>
    <property type="evidence" value="ECO:0007669"/>
    <property type="project" value="TreeGrafter"/>
</dbReference>
<feature type="transmembrane region" description="Helical" evidence="9">
    <location>
        <begin position="263"/>
        <end position="282"/>
    </location>
</feature>
<evidence type="ECO:0000313" key="12">
    <source>
        <dbReference type="Proteomes" id="UP001347796"/>
    </source>
</evidence>
<comment type="similarity">
    <text evidence="8">Belongs to the G-protein coupled receptor 1 family.</text>
</comment>
<dbReference type="GO" id="GO:0004930">
    <property type="term" value="F:G protein-coupled receptor activity"/>
    <property type="evidence" value="ECO:0007669"/>
    <property type="project" value="UniProtKB-KW"/>
</dbReference>
<evidence type="ECO:0000259" key="10">
    <source>
        <dbReference type="PROSITE" id="PS50262"/>
    </source>
</evidence>
<feature type="transmembrane region" description="Helical" evidence="9">
    <location>
        <begin position="148"/>
        <end position="167"/>
    </location>
</feature>
<dbReference type="EMBL" id="JAZGQO010000008">
    <property type="protein sequence ID" value="KAK6180452.1"/>
    <property type="molecule type" value="Genomic_DNA"/>
</dbReference>
<comment type="subcellular location">
    <subcellularLocation>
        <location evidence="1">Membrane</location>
        <topology evidence="1">Multi-pass membrane protein</topology>
    </subcellularLocation>
</comment>
<dbReference type="AlphaFoldDB" id="A0AAN8JM28"/>
<keyword evidence="6 8" id="KW-0675">Receptor</keyword>
<dbReference type="Pfam" id="PF00001">
    <property type="entry name" value="7tm_1"/>
    <property type="match status" value="1"/>
</dbReference>
<evidence type="ECO:0000256" key="8">
    <source>
        <dbReference type="RuleBase" id="RU000688"/>
    </source>
</evidence>
<keyword evidence="2 8" id="KW-0812">Transmembrane</keyword>
<feature type="transmembrane region" description="Helical" evidence="9">
    <location>
        <begin position="302"/>
        <end position="324"/>
    </location>
</feature>
<keyword evidence="4 8" id="KW-0297">G-protein coupled receptor</keyword>
<keyword evidence="3 9" id="KW-1133">Transmembrane helix</keyword>
<gene>
    <name evidence="11" type="ORF">SNE40_012604</name>
</gene>
<feature type="transmembrane region" description="Helical" evidence="9">
    <location>
        <begin position="108"/>
        <end position="127"/>
    </location>
</feature>